<dbReference type="Proteomes" id="UP000294684">
    <property type="component" value="Unassembled WGS sequence"/>
</dbReference>
<dbReference type="STRING" id="1193051.LEP1GSC017_3690"/>
<reference evidence="1 2" key="1">
    <citation type="submission" date="2019-03" db="EMBL/GenBank/DDBJ databases">
        <title>Genomic Encyclopedia of Archaeal and Bacterial Type Strains, Phase II (KMG-II): from individual species to whole genera.</title>
        <authorList>
            <person name="Goeker M."/>
        </authorList>
    </citation>
    <scope>NUCLEOTIDE SEQUENCE [LARGE SCALE GENOMIC DNA]</scope>
    <source>
        <strain evidence="1 2">DSM 21537</strain>
    </source>
</reference>
<sequence length="124" mass="14482">MLRKIFTSILLFGISISVFCNFLETFDIQCLNDEFISKVIDQEHQNSEAPCDGKSHSFEDCFCQKDYSIFESTKYFKPVFIVFSVSFISEISISLIDHLEYQNPELVFSDLYFSQQLTQTKLQI</sequence>
<evidence type="ECO:0000313" key="1">
    <source>
        <dbReference type="EMBL" id="TDY71318.1"/>
    </source>
</evidence>
<comment type="caution">
    <text evidence="1">The sequence shown here is derived from an EMBL/GenBank/DDBJ whole genome shotgun (WGS) entry which is preliminary data.</text>
</comment>
<protein>
    <submittedName>
        <fullName evidence="1">Uncharacterized protein</fullName>
    </submittedName>
</protein>
<accession>A0A4R8MTD1</accession>
<organism evidence="1 2">
    <name type="scientific">Leptospira meyeri</name>
    <dbReference type="NCBI Taxonomy" id="29508"/>
    <lineage>
        <taxon>Bacteria</taxon>
        <taxon>Pseudomonadati</taxon>
        <taxon>Spirochaetota</taxon>
        <taxon>Spirochaetia</taxon>
        <taxon>Leptospirales</taxon>
        <taxon>Leptospiraceae</taxon>
        <taxon>Leptospira</taxon>
    </lineage>
</organism>
<keyword evidence="2" id="KW-1185">Reference proteome</keyword>
<proteinExistence type="predicted"/>
<name>A0A4R8MTD1_LEPME</name>
<dbReference type="EMBL" id="SORO01000001">
    <property type="protein sequence ID" value="TDY71318.1"/>
    <property type="molecule type" value="Genomic_DNA"/>
</dbReference>
<dbReference type="OrthoDB" id="330491at2"/>
<dbReference type="AlphaFoldDB" id="A0A4R8MTD1"/>
<dbReference type="GeneID" id="79825637"/>
<gene>
    <name evidence="1" type="ORF">CLV96_0280</name>
</gene>
<dbReference type="RefSeq" id="WP_004789288.1">
    <property type="nucleotide sequence ID" value="NZ_SORO01000001.1"/>
</dbReference>
<evidence type="ECO:0000313" key="2">
    <source>
        <dbReference type="Proteomes" id="UP000294684"/>
    </source>
</evidence>